<dbReference type="EMBL" id="WMIA01000027">
    <property type="protein sequence ID" value="MTF40389.1"/>
    <property type="molecule type" value="Genomic_DNA"/>
</dbReference>
<dbReference type="Proteomes" id="UP000437131">
    <property type="component" value="Unassembled WGS sequence"/>
</dbReference>
<protein>
    <recommendedName>
        <fullName evidence="1">DUF5615 domain-containing protein</fullName>
    </recommendedName>
</protein>
<evidence type="ECO:0000259" key="1">
    <source>
        <dbReference type="Pfam" id="PF18480"/>
    </source>
</evidence>
<proteinExistence type="predicted"/>
<gene>
    <name evidence="2" type="ORF">GGC33_15845</name>
</gene>
<dbReference type="Pfam" id="PF18480">
    <property type="entry name" value="DUF5615"/>
    <property type="match status" value="1"/>
</dbReference>
<comment type="caution">
    <text evidence="2">The sequence shown here is derived from an EMBL/GenBank/DDBJ whole genome shotgun (WGS) entry which is preliminary data.</text>
</comment>
<name>A0A844H023_9CHRO</name>
<dbReference type="RefSeq" id="WP_155084579.1">
    <property type="nucleotide sequence ID" value="NZ_WMIA01000027.1"/>
</dbReference>
<dbReference type="InterPro" id="IPR041049">
    <property type="entry name" value="DUF5615"/>
</dbReference>
<dbReference type="AlphaFoldDB" id="A0A844H023"/>
<evidence type="ECO:0000313" key="2">
    <source>
        <dbReference type="EMBL" id="MTF40389.1"/>
    </source>
</evidence>
<sequence length="111" mass="12806">MKFWIDAQLPPQLASWLSDTFSVRAFSLRDLGLRDAEDREIFERAKVEGVVIITKDKDFIELVNRFNSPPQILWVTSGNVTNRHLKTIFTKTFILALELLKQGENIVEISD</sequence>
<evidence type="ECO:0000313" key="3">
    <source>
        <dbReference type="Proteomes" id="UP000437131"/>
    </source>
</evidence>
<accession>A0A844H023</accession>
<feature type="domain" description="DUF5615" evidence="1">
    <location>
        <begin position="1"/>
        <end position="104"/>
    </location>
</feature>
<reference evidence="2 3" key="1">
    <citation type="submission" date="2019-11" db="EMBL/GenBank/DDBJ databases">
        <title>Isolation of a new High Light Tolerant Cyanobacteria.</title>
        <authorList>
            <person name="Dobson Z."/>
            <person name="Vaughn N."/>
            <person name="Vaughn M."/>
            <person name="Fromme P."/>
            <person name="Mazor Y."/>
        </authorList>
    </citation>
    <scope>NUCLEOTIDE SEQUENCE [LARGE SCALE GENOMIC DNA]</scope>
    <source>
        <strain evidence="2 3">0216</strain>
    </source>
</reference>
<organism evidence="2 3">
    <name type="scientific">Cyanobacterium aponinum 0216</name>
    <dbReference type="NCBI Taxonomy" id="2676140"/>
    <lineage>
        <taxon>Bacteria</taxon>
        <taxon>Bacillati</taxon>
        <taxon>Cyanobacteriota</taxon>
        <taxon>Cyanophyceae</taxon>
        <taxon>Oscillatoriophycideae</taxon>
        <taxon>Chroococcales</taxon>
        <taxon>Geminocystaceae</taxon>
        <taxon>Cyanobacterium</taxon>
    </lineage>
</organism>